<dbReference type="Proteomes" id="UP000179270">
    <property type="component" value="Unassembled WGS sequence"/>
</dbReference>
<dbReference type="InterPro" id="IPR010921">
    <property type="entry name" value="Trp_repressor/repl_initiator"/>
</dbReference>
<proteinExistence type="predicted"/>
<dbReference type="Pfam" id="PF01371">
    <property type="entry name" value="Trp_repressor"/>
    <property type="match status" value="1"/>
</dbReference>
<dbReference type="SUPFAM" id="SSF48295">
    <property type="entry name" value="TrpR-like"/>
    <property type="match status" value="1"/>
</dbReference>
<dbReference type="GO" id="GO:0003700">
    <property type="term" value="F:DNA-binding transcription factor activity"/>
    <property type="evidence" value="ECO:0007669"/>
    <property type="project" value="InterPro"/>
</dbReference>
<sequence>MVHLSKKLISENVLMRIYQLFFEVISRSHSRETFLILLDDILTPTEKIMLAKRIGIIYLLIKEIDQLSIADILKVSTSTVSIYSVKFYKRDTKVIEIIKNMLIKEKVLDFMEDIFAGLFIQPGLKKGHHKLKLNYEQNKRDRKYLG</sequence>
<comment type="caution">
    <text evidence="1">The sequence shown here is derived from an EMBL/GenBank/DDBJ whole genome shotgun (WGS) entry which is preliminary data.</text>
</comment>
<dbReference type="InterPro" id="IPR000831">
    <property type="entry name" value="Trp_repress"/>
</dbReference>
<evidence type="ECO:0000313" key="1">
    <source>
        <dbReference type="EMBL" id="OGK40520.1"/>
    </source>
</evidence>
<accession>A0A1F7IB06</accession>
<dbReference type="AlphaFoldDB" id="A0A1F7IB06"/>
<evidence type="ECO:0008006" key="3">
    <source>
        <dbReference type="Google" id="ProtNLM"/>
    </source>
</evidence>
<reference evidence="1 2" key="1">
    <citation type="journal article" date="2016" name="Nat. Commun.">
        <title>Thousands of microbial genomes shed light on interconnected biogeochemical processes in an aquifer system.</title>
        <authorList>
            <person name="Anantharaman K."/>
            <person name="Brown C.T."/>
            <person name="Hug L.A."/>
            <person name="Sharon I."/>
            <person name="Castelle C.J."/>
            <person name="Probst A.J."/>
            <person name="Thomas B.C."/>
            <person name="Singh A."/>
            <person name="Wilkins M.J."/>
            <person name="Karaoz U."/>
            <person name="Brodie E.L."/>
            <person name="Williams K.H."/>
            <person name="Hubbard S.S."/>
            <person name="Banfield J.F."/>
        </authorList>
    </citation>
    <scope>NUCLEOTIDE SEQUENCE [LARGE SCALE GENOMIC DNA]</scope>
</reference>
<dbReference type="GO" id="GO:0043565">
    <property type="term" value="F:sequence-specific DNA binding"/>
    <property type="evidence" value="ECO:0007669"/>
    <property type="project" value="InterPro"/>
</dbReference>
<dbReference type="InterPro" id="IPR038116">
    <property type="entry name" value="TrpR-like_sf"/>
</dbReference>
<organism evidence="1 2">
    <name type="scientific">Candidatus Roizmanbacteria bacterium RIFCSPLOWO2_01_FULL_35_13</name>
    <dbReference type="NCBI Taxonomy" id="1802055"/>
    <lineage>
        <taxon>Bacteria</taxon>
        <taxon>Candidatus Roizmaniibacteriota</taxon>
    </lineage>
</organism>
<evidence type="ECO:0000313" key="2">
    <source>
        <dbReference type="Proteomes" id="UP000179270"/>
    </source>
</evidence>
<protein>
    <recommendedName>
        <fullName evidence="3">TrpR like protein, YerC/YecD</fullName>
    </recommendedName>
</protein>
<dbReference type="Gene3D" id="1.10.1270.10">
    <property type="entry name" value="TrpR-like"/>
    <property type="match status" value="1"/>
</dbReference>
<name>A0A1F7IB06_9BACT</name>
<gene>
    <name evidence="1" type="ORF">A3A74_02925</name>
</gene>
<dbReference type="EMBL" id="MGAF01000032">
    <property type="protein sequence ID" value="OGK40520.1"/>
    <property type="molecule type" value="Genomic_DNA"/>
</dbReference>